<dbReference type="GO" id="GO:0030496">
    <property type="term" value="C:midbody"/>
    <property type="evidence" value="ECO:0007669"/>
    <property type="project" value="UniProtKB-SubCell"/>
</dbReference>
<evidence type="ECO:0000256" key="4">
    <source>
        <dbReference type="ARBA" id="ARBA00022448"/>
    </source>
</evidence>
<evidence type="ECO:0000256" key="8">
    <source>
        <dbReference type="ARBA" id="ARBA00022677"/>
    </source>
</evidence>
<evidence type="ECO:0000256" key="6">
    <source>
        <dbReference type="ARBA" id="ARBA00022499"/>
    </source>
</evidence>
<evidence type="ECO:0000256" key="18">
    <source>
        <dbReference type="SAM" id="MobiDB-lite"/>
    </source>
</evidence>
<evidence type="ECO:0000256" key="16">
    <source>
        <dbReference type="ARBA" id="ARBA00064034"/>
    </source>
</evidence>
<evidence type="ECO:0000256" key="11">
    <source>
        <dbReference type="ARBA" id="ARBA00022990"/>
    </source>
</evidence>
<comment type="subcellular location">
    <subcellularLocation>
        <location evidence="2">Cytoplasm</location>
    </subcellularLocation>
    <subcellularLocation>
        <location evidence="3">Lipid droplet</location>
    </subcellularLocation>
    <subcellularLocation>
        <location evidence="1">Midbody</location>
    </subcellularLocation>
</comment>
<keyword evidence="6" id="KW-1017">Isopeptide bond</keyword>
<dbReference type="GO" id="GO:0016042">
    <property type="term" value="P:lipid catabolic process"/>
    <property type="evidence" value="ECO:0007669"/>
    <property type="project" value="UniProtKB-KW"/>
</dbReference>
<keyword evidence="11" id="KW-0007">Acetylation</keyword>
<evidence type="ECO:0000313" key="20">
    <source>
        <dbReference type="Proteomes" id="UP000504632"/>
    </source>
</evidence>
<evidence type="ECO:0000256" key="15">
    <source>
        <dbReference type="ARBA" id="ARBA00054810"/>
    </source>
</evidence>
<dbReference type="GO" id="GO:0005737">
    <property type="term" value="C:cytoplasm"/>
    <property type="evidence" value="ECO:0007669"/>
    <property type="project" value="UniProtKB-SubCell"/>
</dbReference>
<gene>
    <name evidence="21" type="primary">sparta</name>
</gene>
<dbReference type="InterPro" id="IPR045036">
    <property type="entry name" value="Spartin-like"/>
</dbReference>
<dbReference type="GO" id="GO:0005811">
    <property type="term" value="C:lipid droplet"/>
    <property type="evidence" value="ECO:0007669"/>
    <property type="project" value="UniProtKB-SubCell"/>
</dbReference>
<accession>A0A6J2WXF2</accession>
<dbReference type="FunFam" id="1.20.58.80:FF:000009">
    <property type="entry name" value="spartin isoform X1"/>
    <property type="match status" value="1"/>
</dbReference>
<evidence type="ECO:0000313" key="21">
    <source>
        <dbReference type="RefSeq" id="XP_030648968.1"/>
    </source>
</evidence>
<evidence type="ECO:0000256" key="5">
    <source>
        <dbReference type="ARBA" id="ARBA00022490"/>
    </source>
</evidence>
<evidence type="ECO:0000256" key="12">
    <source>
        <dbReference type="ARBA" id="ARBA00023055"/>
    </source>
</evidence>
<dbReference type="GO" id="GO:0006869">
    <property type="term" value="P:lipid transport"/>
    <property type="evidence" value="ECO:0007669"/>
    <property type="project" value="UniProtKB-KW"/>
</dbReference>
<keyword evidence="14" id="KW-0446">Lipid-binding</keyword>
<keyword evidence="10" id="KW-0442">Lipid degradation</keyword>
<evidence type="ECO:0000256" key="7">
    <source>
        <dbReference type="ARBA" id="ARBA00022553"/>
    </source>
</evidence>
<dbReference type="InParanoid" id="A0A6J2WXF2"/>
<protein>
    <recommendedName>
        <fullName evidence="17">Spartin</fullName>
    </recommendedName>
</protein>
<evidence type="ECO:0000256" key="14">
    <source>
        <dbReference type="ARBA" id="ARBA00023121"/>
    </source>
</evidence>
<keyword evidence="9" id="KW-0832">Ubl conjugation</keyword>
<dbReference type="OrthoDB" id="20821at2759"/>
<dbReference type="Gene3D" id="1.20.58.80">
    <property type="entry name" value="Phosphotransferase system, lactose/cellobiose-type IIA subunit"/>
    <property type="match status" value="1"/>
</dbReference>
<dbReference type="RefSeq" id="XP_030648968.1">
    <property type="nucleotide sequence ID" value="XM_030793108.1"/>
</dbReference>
<keyword evidence="4" id="KW-0813">Transport</keyword>
<reference evidence="21" key="1">
    <citation type="submission" date="2025-08" db="UniProtKB">
        <authorList>
            <consortium name="RefSeq"/>
        </authorList>
    </citation>
    <scope>IDENTIFICATION</scope>
</reference>
<name>A0A6J2WXF2_CHACN</name>
<keyword evidence="8" id="KW-0551">Lipid droplet</keyword>
<feature type="region of interest" description="Disordered" evidence="18">
    <location>
        <begin position="334"/>
        <end position="354"/>
    </location>
</feature>
<dbReference type="GeneID" id="115828996"/>
<dbReference type="GO" id="GO:0061724">
    <property type="term" value="P:lipophagy"/>
    <property type="evidence" value="ECO:0007669"/>
    <property type="project" value="UniProtKB-ARBA"/>
</dbReference>
<evidence type="ECO:0000256" key="13">
    <source>
        <dbReference type="ARBA" id="ARBA00023098"/>
    </source>
</evidence>
<dbReference type="InterPro" id="IPR036181">
    <property type="entry name" value="MIT_dom_sf"/>
</dbReference>
<keyword evidence="13" id="KW-0443">Lipid metabolism</keyword>
<dbReference type="Pfam" id="PF06911">
    <property type="entry name" value="Senescence"/>
    <property type="match status" value="1"/>
</dbReference>
<keyword evidence="20" id="KW-1185">Reference proteome</keyword>
<proteinExistence type="predicted"/>
<dbReference type="InterPro" id="IPR007330">
    <property type="entry name" value="MIT_dom"/>
</dbReference>
<sequence>MESTEPAELHIIKDHYEKAFECLNTGLAEDEAGNKAQALILYRLGRRHILQGLEVPTHGEWCVGVSWDAARQMQMKMNETLSNITTRLAILETTPDPATAGVPTQRLYPTVPRIQDPGQMTPSGIHFSDNCLIGASSGGVPPFPVAPVMAMDVPSELPPAYTPQAIDGHVSLSSGKEQGLQVQSTPDLSAPNLGFLPEIVGVDEEEIFFLPHGVQVFFVAADGQVSAPSFPGYLRIILLSPRQTESTNHRIPSAYLQVCNWLCPLFPDSPVLLSNTGVFTFPNTMAATPGSYVGIVLSAGLPESDRSLFQEYLSALTDLRVQAAESENINLCEKVPVGPPQEEASTTPATGQLDEEGKTLPVWSEKLSHGILAGASWLGQGLAKGAEATGKAIHRGASKLRDHITPDETPAEVSPKVAKSLHVARQATGGAVKVSQFLVDGVSMVAGYVGRGLAPHVKKHGSKLVPESLKKNKDGQSNLDGVKEVAVSSIQGLSTVWSSLETAAKSICKSVGSETVTTVKHKFRGLENI</sequence>
<dbReference type="AlphaFoldDB" id="A0A6J2WXF2"/>
<organism evidence="20 21">
    <name type="scientific">Chanos chanos</name>
    <name type="common">Milkfish</name>
    <name type="synonym">Mugil chanos</name>
    <dbReference type="NCBI Taxonomy" id="29144"/>
    <lineage>
        <taxon>Eukaryota</taxon>
        <taxon>Metazoa</taxon>
        <taxon>Chordata</taxon>
        <taxon>Craniata</taxon>
        <taxon>Vertebrata</taxon>
        <taxon>Euteleostomi</taxon>
        <taxon>Actinopterygii</taxon>
        <taxon>Neopterygii</taxon>
        <taxon>Teleostei</taxon>
        <taxon>Ostariophysi</taxon>
        <taxon>Gonorynchiformes</taxon>
        <taxon>Chanidae</taxon>
        <taxon>Chanos</taxon>
    </lineage>
</organism>
<keyword evidence="12" id="KW-0445">Lipid transport</keyword>
<dbReference type="InterPro" id="IPR009686">
    <property type="entry name" value="Senescence/spartin_C"/>
</dbReference>
<evidence type="ECO:0000256" key="10">
    <source>
        <dbReference type="ARBA" id="ARBA00022963"/>
    </source>
</evidence>
<keyword evidence="5" id="KW-0963">Cytoplasm</keyword>
<dbReference type="Proteomes" id="UP000504632">
    <property type="component" value="Chromosome 15"/>
</dbReference>
<evidence type="ECO:0000256" key="17">
    <source>
        <dbReference type="ARBA" id="ARBA00067916"/>
    </source>
</evidence>
<keyword evidence="7" id="KW-0597">Phosphoprotein</keyword>
<dbReference type="GO" id="GO:0005886">
    <property type="term" value="C:plasma membrane"/>
    <property type="evidence" value="ECO:0007669"/>
    <property type="project" value="TreeGrafter"/>
</dbReference>
<evidence type="ECO:0000256" key="3">
    <source>
        <dbReference type="ARBA" id="ARBA00004502"/>
    </source>
</evidence>
<evidence type="ECO:0000256" key="2">
    <source>
        <dbReference type="ARBA" id="ARBA00004496"/>
    </source>
</evidence>
<dbReference type="SUPFAM" id="SSF116846">
    <property type="entry name" value="MIT domain"/>
    <property type="match status" value="1"/>
</dbReference>
<dbReference type="CTD" id="100005765"/>
<comment type="subunit">
    <text evidence="16">Interacts with ITCH and WWP1. Interacts (via MIT domain) with IST1; leading to the recruitment of SPART to midbodies. Interacts with MAP1LC3A and MAP1LC3C.</text>
</comment>
<dbReference type="SMART" id="SM00745">
    <property type="entry name" value="MIT"/>
    <property type="match status" value="1"/>
</dbReference>
<dbReference type="GO" id="GO:0008289">
    <property type="term" value="F:lipid binding"/>
    <property type="evidence" value="ECO:0007669"/>
    <property type="project" value="UniProtKB-KW"/>
</dbReference>
<feature type="domain" description="MIT" evidence="19">
    <location>
        <begin position="12"/>
        <end position="90"/>
    </location>
</feature>
<evidence type="ECO:0000259" key="19">
    <source>
        <dbReference type="SMART" id="SM00745"/>
    </source>
</evidence>
<dbReference type="PANTHER" id="PTHR21068">
    <property type="entry name" value="SPARTIN"/>
    <property type="match status" value="1"/>
</dbReference>
<dbReference type="CDD" id="cd02679">
    <property type="entry name" value="MIT_spastin"/>
    <property type="match status" value="1"/>
</dbReference>
<comment type="function">
    <text evidence="15">Lipophagy receptor that plays an important role in lipid droplet (LD) turnover in motor neurons. Localizes to LDs and interacts with components of the autophagy machinery, such as MAP1LC3A/C proteins to deliver LDs to autophagosomes for degradation via lipophagy. Lipid transfer protein required for lipid droplet degradation, including by lipophagy. Can bind and transfer all lipid species found in lipid droplets, from phospholipids to triglycerides and sterol esters but the direction of lipid transfer by spartin and its cargos are unknown. May be implicated in endosomal trafficking, or microtubule dynamics, or both. Participates in cytokinesis.</text>
</comment>
<dbReference type="GO" id="GO:0030514">
    <property type="term" value="P:negative regulation of BMP signaling pathway"/>
    <property type="evidence" value="ECO:0007669"/>
    <property type="project" value="TreeGrafter"/>
</dbReference>
<dbReference type="GO" id="GO:0051301">
    <property type="term" value="P:cell division"/>
    <property type="evidence" value="ECO:0007669"/>
    <property type="project" value="TreeGrafter"/>
</dbReference>
<evidence type="ECO:0000256" key="1">
    <source>
        <dbReference type="ARBA" id="ARBA00004214"/>
    </source>
</evidence>
<evidence type="ECO:0000256" key="9">
    <source>
        <dbReference type="ARBA" id="ARBA00022843"/>
    </source>
</evidence>
<dbReference type="PANTHER" id="PTHR21068:SF43">
    <property type="entry name" value="SPARTIN"/>
    <property type="match status" value="1"/>
</dbReference>